<protein>
    <recommendedName>
        <fullName evidence="3">Anaphase-promoting complex subunit 4 WD40 domain-containing protein</fullName>
    </recommendedName>
</protein>
<dbReference type="InterPro" id="IPR015943">
    <property type="entry name" value="WD40/YVTN_repeat-like_dom_sf"/>
</dbReference>
<dbReference type="EMBL" id="BSYI01000016">
    <property type="protein sequence ID" value="GMG83123.1"/>
    <property type="molecule type" value="Genomic_DNA"/>
</dbReference>
<keyword evidence="2" id="KW-1185">Reference proteome</keyword>
<accession>A0ABQ6LQ41</accession>
<comment type="caution">
    <text evidence="1">The sequence shown here is derived from an EMBL/GenBank/DDBJ whole genome shotgun (WGS) entry which is preliminary data.</text>
</comment>
<evidence type="ECO:0008006" key="3">
    <source>
        <dbReference type="Google" id="ProtNLM"/>
    </source>
</evidence>
<dbReference type="Gene3D" id="2.130.10.10">
    <property type="entry name" value="YVTN repeat-like/Quinoprotein amine dehydrogenase"/>
    <property type="match status" value="2"/>
</dbReference>
<proteinExistence type="predicted"/>
<evidence type="ECO:0000313" key="1">
    <source>
        <dbReference type="EMBL" id="GMG83123.1"/>
    </source>
</evidence>
<gene>
    <name evidence="1" type="ORF">LNKW23_23360</name>
</gene>
<dbReference type="Proteomes" id="UP001239909">
    <property type="component" value="Unassembled WGS sequence"/>
</dbReference>
<sequence length="325" mass="32911">MLAPAADPEPAAKRMRIDIETARTTIRPRARPPAPPAPADGIAGAVTAIAPFGAREIAAGTADGQLYRVTPRGQAVRLAPALPGEVVALDGRAGLLAAAAEATALVLAGEAEPLRLAHEHALGAAALSPCGGWLACGHMAGITLHRLDGSAERREIGFPGGPTALAWSPDGTWLAAPLGAGGVQLTRPEDGRTAHIARFPAPVRDTVWSGAAGALVTSGAFRVSAWTMDPPPLDGDMSGALATGRPGLVPVAAVTAHPGRDLVAAGYDSGLTVIAQLGQRDELMLRPDTGGAVTVLAWSPDGDRLALGDSAGQAAIAEFPPQMFK</sequence>
<name>A0ABQ6LQ41_9RHOB</name>
<evidence type="ECO:0000313" key="2">
    <source>
        <dbReference type="Proteomes" id="UP001239909"/>
    </source>
</evidence>
<reference evidence="1 2" key="1">
    <citation type="submission" date="2023-04" db="EMBL/GenBank/DDBJ databases">
        <title>Marinoamorphus aggregata gen. nov., sp. Nov., isolate from tissue of brittle star Ophioplocus japonicus.</title>
        <authorList>
            <person name="Kawano K."/>
            <person name="Sawayama S."/>
            <person name="Nakagawa S."/>
        </authorList>
    </citation>
    <scope>NUCLEOTIDE SEQUENCE [LARGE SCALE GENOMIC DNA]</scope>
    <source>
        <strain evidence="1 2">NKW23</strain>
    </source>
</reference>
<organism evidence="1 2">
    <name type="scientific">Paralimibaculum aggregatum</name>
    <dbReference type="NCBI Taxonomy" id="3036245"/>
    <lineage>
        <taxon>Bacteria</taxon>
        <taxon>Pseudomonadati</taxon>
        <taxon>Pseudomonadota</taxon>
        <taxon>Alphaproteobacteria</taxon>
        <taxon>Rhodobacterales</taxon>
        <taxon>Paracoccaceae</taxon>
        <taxon>Paralimibaculum</taxon>
    </lineage>
</organism>
<dbReference type="SUPFAM" id="SSF82171">
    <property type="entry name" value="DPP6 N-terminal domain-like"/>
    <property type="match status" value="1"/>
</dbReference>